<proteinExistence type="predicted"/>
<dbReference type="Proteomes" id="UP000011688">
    <property type="component" value="Unassembled WGS sequence"/>
</dbReference>
<dbReference type="AlphaFoldDB" id="L9X1R3"/>
<feature type="region of interest" description="Disordered" evidence="1">
    <location>
        <begin position="1"/>
        <end position="131"/>
    </location>
</feature>
<accession>L9X1R3</accession>
<keyword evidence="3" id="KW-1185">Reference proteome</keyword>
<evidence type="ECO:0000313" key="2">
    <source>
        <dbReference type="EMBL" id="ELY55411.1"/>
    </source>
</evidence>
<dbReference type="EMBL" id="AOIB01000031">
    <property type="protein sequence ID" value="ELY55411.1"/>
    <property type="molecule type" value="Genomic_DNA"/>
</dbReference>
<reference evidence="2 3" key="1">
    <citation type="journal article" date="2014" name="PLoS Genet.">
        <title>Phylogenetically driven sequencing of extremely halophilic archaea reveals strategies for static and dynamic osmo-response.</title>
        <authorList>
            <person name="Becker E.A."/>
            <person name="Seitzer P.M."/>
            <person name="Tritt A."/>
            <person name="Larsen D."/>
            <person name="Krusor M."/>
            <person name="Yao A.I."/>
            <person name="Wu D."/>
            <person name="Madern D."/>
            <person name="Eisen J.A."/>
            <person name="Darling A.E."/>
            <person name="Facciotti M.T."/>
        </authorList>
    </citation>
    <scope>NUCLEOTIDE SEQUENCE [LARGE SCALE GENOMIC DNA]</scope>
    <source>
        <strain evidence="2 3">DSM 10524</strain>
    </source>
</reference>
<evidence type="ECO:0000256" key="1">
    <source>
        <dbReference type="SAM" id="MobiDB-lite"/>
    </source>
</evidence>
<protein>
    <submittedName>
        <fullName evidence="2">Uncharacterized protein</fullName>
    </submittedName>
</protein>
<name>L9X1R3_9EURY</name>
<sequence length="321" mass="35354">MAGCSDNDENGDDDAPEDDGAADEDDTTDTDDSDDVGNEMDDADDENGNDGNETENDGNETDDEYDSEEADDEDEFGGEEADDEDETDDEDEETDSEEDDSDDGDGDDEEDDDDSDDEETEELDPDDYEDEIANDSPLEVAEFGAEGGCELTARITRPEDETAEIQYDFVVYYGDEILSESRNNEYELDGDDSSHELTAVLEGCDEATHYGFELHGYEAIDRDADNDVDGYVSMEGGTDNVFSIQSHAFDGQNCQVEVDVYNETADEITGFVWVGLRGDRDEQTESTEIDLEAGDSETITFGAQNCGEVRAYELRGDVLDQ</sequence>
<evidence type="ECO:0000313" key="3">
    <source>
        <dbReference type="Proteomes" id="UP000011688"/>
    </source>
</evidence>
<comment type="caution">
    <text evidence="2">The sequence shown here is derived from an EMBL/GenBank/DDBJ whole genome shotgun (WGS) entry which is preliminary data.</text>
</comment>
<gene>
    <name evidence="2" type="ORF">C491_16897</name>
</gene>
<organism evidence="2 3">
    <name type="scientific">Natronococcus amylolyticus DSM 10524</name>
    <dbReference type="NCBI Taxonomy" id="1227497"/>
    <lineage>
        <taxon>Archaea</taxon>
        <taxon>Methanobacteriati</taxon>
        <taxon>Methanobacteriota</taxon>
        <taxon>Stenosarchaea group</taxon>
        <taxon>Halobacteria</taxon>
        <taxon>Halobacteriales</taxon>
        <taxon>Natrialbaceae</taxon>
        <taxon>Natronococcus</taxon>
    </lineage>
</organism>